<sequence length="366" mass="40651">ILTDPVRGRRGGKRLDGGAFVFGIGEKKTSFRRKQRKKKPLNSPGRFVGSHRRDSTSSDPQGKLTKMGRYSYSQPSSSSASVDITSLLEAEAQGYADEAQSSFDNGEPFQNQPQPEGDDGIPTICYCGSEPVVATAYTEKDPGRRYFSCNNVVDGATHIWKWWDDAVMEEMRDFQTEIRRLKEAVAEREQKLLLLEKTVYDAGKDTTRVKLMVCLLVVIGLVILVLHGVASKASMGSVLSPVQWRKKHLLYSQIPVDLESPEPFWLGSQAPDDSPSEISPECPSQIPPECPKENVVGEDEDRPVGVKAAKGASKKKKSGRNEELSKLQGVLELKEKLSRNKVLDRLLAKKEPLSEIETTLKMKLMS</sequence>
<feature type="region of interest" description="Disordered" evidence="2">
    <location>
        <begin position="26"/>
        <end position="79"/>
    </location>
</feature>
<gene>
    <name evidence="4" type="primary">A01g510780.1_BraROA</name>
    <name evidence="4" type="ORF">IGI04_003783</name>
</gene>
<feature type="non-terminal residue" evidence="4">
    <location>
        <position position="1"/>
    </location>
</feature>
<feature type="transmembrane region" description="Helical" evidence="3">
    <location>
        <begin position="211"/>
        <end position="230"/>
    </location>
</feature>
<feature type="compositionally biased region" description="Basic residues" evidence="2">
    <location>
        <begin position="30"/>
        <end position="40"/>
    </location>
</feature>
<keyword evidence="3" id="KW-0472">Membrane</keyword>
<feature type="coiled-coil region" evidence="1">
    <location>
        <begin position="171"/>
        <end position="198"/>
    </location>
</feature>
<name>A0ABQ7P017_BRACM</name>
<organism evidence="4 5">
    <name type="scientific">Brassica rapa subsp. trilocularis</name>
    <dbReference type="NCBI Taxonomy" id="1813537"/>
    <lineage>
        <taxon>Eukaryota</taxon>
        <taxon>Viridiplantae</taxon>
        <taxon>Streptophyta</taxon>
        <taxon>Embryophyta</taxon>
        <taxon>Tracheophyta</taxon>
        <taxon>Spermatophyta</taxon>
        <taxon>Magnoliopsida</taxon>
        <taxon>eudicotyledons</taxon>
        <taxon>Gunneridae</taxon>
        <taxon>Pentapetalae</taxon>
        <taxon>rosids</taxon>
        <taxon>malvids</taxon>
        <taxon>Brassicales</taxon>
        <taxon>Brassicaceae</taxon>
        <taxon>Brassiceae</taxon>
        <taxon>Brassica</taxon>
    </lineage>
</organism>
<feature type="region of interest" description="Disordered" evidence="2">
    <location>
        <begin position="267"/>
        <end position="324"/>
    </location>
</feature>
<dbReference type="EMBL" id="JADBGQ010000001">
    <property type="protein sequence ID" value="KAG5416216.1"/>
    <property type="molecule type" value="Genomic_DNA"/>
</dbReference>
<dbReference type="PANTHER" id="PTHR33248">
    <property type="entry name" value="ZINC ION-BINDING PROTEIN"/>
    <property type="match status" value="1"/>
</dbReference>
<keyword evidence="3" id="KW-0812">Transmembrane</keyword>
<reference evidence="4 5" key="1">
    <citation type="submission" date="2021-03" db="EMBL/GenBank/DDBJ databases">
        <authorList>
            <person name="King G.J."/>
            <person name="Bancroft I."/>
            <person name="Baten A."/>
            <person name="Bloomfield J."/>
            <person name="Borpatragohain P."/>
            <person name="He Z."/>
            <person name="Irish N."/>
            <person name="Irwin J."/>
            <person name="Liu K."/>
            <person name="Mauleon R.P."/>
            <person name="Moore J."/>
            <person name="Morris R."/>
            <person name="Ostergaard L."/>
            <person name="Wang B."/>
            <person name="Wells R."/>
        </authorList>
    </citation>
    <scope>NUCLEOTIDE SEQUENCE [LARGE SCALE GENOMIC DNA]</scope>
    <source>
        <strain evidence="4">R-o-18</strain>
        <tissue evidence="4">Leaf</tissue>
    </source>
</reference>
<accession>A0ABQ7P017</accession>
<keyword evidence="5" id="KW-1185">Reference proteome</keyword>
<evidence type="ECO:0008006" key="6">
    <source>
        <dbReference type="Google" id="ProtNLM"/>
    </source>
</evidence>
<feature type="region of interest" description="Disordered" evidence="2">
    <location>
        <begin position="95"/>
        <end position="121"/>
    </location>
</feature>
<dbReference type="Proteomes" id="UP000823674">
    <property type="component" value="Chromosome A01"/>
</dbReference>
<feature type="compositionally biased region" description="Polar residues" evidence="2">
    <location>
        <begin position="99"/>
        <end position="114"/>
    </location>
</feature>
<evidence type="ECO:0000256" key="2">
    <source>
        <dbReference type="SAM" id="MobiDB-lite"/>
    </source>
</evidence>
<evidence type="ECO:0000256" key="1">
    <source>
        <dbReference type="SAM" id="Coils"/>
    </source>
</evidence>
<comment type="caution">
    <text evidence="4">The sequence shown here is derived from an EMBL/GenBank/DDBJ whole genome shotgun (WGS) entry which is preliminary data.</text>
</comment>
<evidence type="ECO:0000313" key="5">
    <source>
        <dbReference type="Proteomes" id="UP000823674"/>
    </source>
</evidence>
<evidence type="ECO:0000256" key="3">
    <source>
        <dbReference type="SAM" id="Phobius"/>
    </source>
</evidence>
<protein>
    <recommendedName>
        <fullName evidence="6">Zinc finger GRF-type domain-containing protein</fullName>
    </recommendedName>
</protein>
<keyword evidence="3" id="KW-1133">Transmembrane helix</keyword>
<feature type="non-terminal residue" evidence="4">
    <location>
        <position position="366"/>
    </location>
</feature>
<evidence type="ECO:0000313" key="4">
    <source>
        <dbReference type="EMBL" id="KAG5416216.1"/>
    </source>
</evidence>
<proteinExistence type="predicted"/>
<keyword evidence="1" id="KW-0175">Coiled coil</keyword>